<reference evidence="4" key="1">
    <citation type="submission" date="2025-08" db="UniProtKB">
        <authorList>
            <consortium name="RefSeq"/>
        </authorList>
    </citation>
    <scope>IDENTIFICATION</scope>
</reference>
<feature type="transmembrane region" description="Helical" evidence="1">
    <location>
        <begin position="155"/>
        <end position="181"/>
    </location>
</feature>
<accession>A0A1S3MR86</accession>
<dbReference type="Gene3D" id="2.60.40.10">
    <property type="entry name" value="Immunoglobulins"/>
    <property type="match status" value="1"/>
</dbReference>
<dbReference type="RefSeq" id="XP_014005316.1">
    <property type="nucleotide sequence ID" value="XM_014149841.2"/>
</dbReference>
<keyword evidence="1" id="KW-1133">Transmembrane helix</keyword>
<protein>
    <submittedName>
        <fullName evidence="4">Uncharacterized protein</fullName>
    </submittedName>
</protein>
<proteinExistence type="predicted"/>
<dbReference type="GO" id="GO:0016020">
    <property type="term" value="C:membrane"/>
    <property type="evidence" value="ECO:0007669"/>
    <property type="project" value="InterPro"/>
</dbReference>
<gene>
    <name evidence="4" type="primary">LOC106574172</name>
</gene>
<evidence type="ECO:0000313" key="3">
    <source>
        <dbReference type="Proteomes" id="UP001652741"/>
    </source>
</evidence>
<keyword evidence="1" id="KW-0812">Transmembrane</keyword>
<keyword evidence="2" id="KW-0732">Signal</keyword>
<evidence type="ECO:0000256" key="1">
    <source>
        <dbReference type="SAM" id="Phobius"/>
    </source>
</evidence>
<evidence type="ECO:0000313" key="4">
    <source>
        <dbReference type="RefSeq" id="XP_014005316.1"/>
    </source>
</evidence>
<dbReference type="AlphaFoldDB" id="A0A1S3MR86"/>
<organism evidence="3 4">
    <name type="scientific">Salmo salar</name>
    <name type="common">Atlantic salmon</name>
    <dbReference type="NCBI Taxonomy" id="8030"/>
    <lineage>
        <taxon>Eukaryota</taxon>
        <taxon>Metazoa</taxon>
        <taxon>Chordata</taxon>
        <taxon>Craniata</taxon>
        <taxon>Vertebrata</taxon>
        <taxon>Euteleostomi</taxon>
        <taxon>Actinopterygii</taxon>
        <taxon>Neopterygii</taxon>
        <taxon>Teleostei</taxon>
        <taxon>Protacanthopterygii</taxon>
        <taxon>Salmoniformes</taxon>
        <taxon>Salmonidae</taxon>
        <taxon>Salmoninae</taxon>
        <taxon>Salmo</taxon>
    </lineage>
</organism>
<dbReference type="KEGG" id="sasa:106574172"/>
<dbReference type="PANTHER" id="PTHR15264">
    <property type="entry name" value="PROGRAMMED CELL DEATH PROTEIN 1"/>
    <property type="match status" value="1"/>
</dbReference>
<dbReference type="PANTHER" id="PTHR15264:SF2">
    <property type="entry name" value="PROGRAMMED CELL DEATH PROTEIN 1"/>
    <property type="match status" value="1"/>
</dbReference>
<dbReference type="GeneID" id="106574172"/>
<name>A0A1S3MR86_SALSA</name>
<dbReference type="Proteomes" id="UP001652741">
    <property type="component" value="Chromosome ssa16"/>
</dbReference>
<dbReference type="GO" id="GO:0050777">
    <property type="term" value="P:negative regulation of immune response"/>
    <property type="evidence" value="ECO:0007669"/>
    <property type="project" value="InterPro"/>
</dbReference>
<sequence length="265" mass="29441">MFYYSRSKPLLLVVLIVLFNGHNWADKVVGIIGHEITIPFSFHNMSKASGNVQIGLYKNSKKISECNNDVHSCCSQSHLCFSGKKVASFFIRNLTSVDNGTYWITLFQTSRDPPMLQSNEVTLILQSDGNTTESPSCTSNAEDDDISDSGKANNVYVLIIFAVLGVSIIALLIGLLGWFCWTYNRSPEGDQQENLKAKQQGSREASTSMSVYSVEYGVLDFNRRPSGEEGNRHGREREGGVVRSAETVEYAAITFPPQQRVSYGR</sequence>
<dbReference type="InterPro" id="IPR013783">
    <property type="entry name" value="Ig-like_fold"/>
</dbReference>
<evidence type="ECO:0000256" key="2">
    <source>
        <dbReference type="SAM" id="SignalP"/>
    </source>
</evidence>
<feature type="signal peptide" evidence="2">
    <location>
        <begin position="1"/>
        <end position="25"/>
    </location>
</feature>
<dbReference type="InterPro" id="IPR042379">
    <property type="entry name" value="PDCD1"/>
</dbReference>
<keyword evidence="3" id="KW-1185">Reference proteome</keyword>
<feature type="chain" id="PRO_5010219156" evidence="2">
    <location>
        <begin position="26"/>
        <end position="265"/>
    </location>
</feature>
<dbReference type="OrthoDB" id="8917091at2759"/>
<keyword evidence="1" id="KW-0472">Membrane</keyword>